<feature type="domain" description="Exostosin GT47" evidence="2">
    <location>
        <begin position="2"/>
        <end position="280"/>
    </location>
</feature>
<dbReference type="OrthoDB" id="1924787at2759"/>
<name>A2ETF2_TRIV3</name>
<dbReference type="eggNOG" id="KOG1021">
    <property type="taxonomic scope" value="Eukaryota"/>
</dbReference>
<evidence type="ECO:0000313" key="3">
    <source>
        <dbReference type="EMBL" id="EAY04072.1"/>
    </source>
</evidence>
<dbReference type="InParanoid" id="A2ETF2"/>
<accession>A2ETF2</accession>
<proteinExistence type="inferred from homology"/>
<dbReference type="PANTHER" id="PTHR11062">
    <property type="entry name" value="EXOSTOSIN HEPARAN SULFATE GLYCOSYLTRANSFERASE -RELATED"/>
    <property type="match status" value="1"/>
</dbReference>
<dbReference type="STRING" id="5722.A2ETF2"/>
<dbReference type="InterPro" id="IPR004263">
    <property type="entry name" value="Exostosin"/>
</dbReference>
<evidence type="ECO:0000313" key="4">
    <source>
        <dbReference type="Proteomes" id="UP000001542"/>
    </source>
</evidence>
<protein>
    <submittedName>
        <fullName evidence="3">Exostosin family protein</fullName>
    </submittedName>
</protein>
<dbReference type="PANTHER" id="PTHR11062:SF281">
    <property type="entry name" value="EXOSTOSIN-LIKE 2"/>
    <property type="match status" value="1"/>
</dbReference>
<dbReference type="Pfam" id="PF03016">
    <property type="entry name" value="Exostosin_GT47"/>
    <property type="match status" value="1"/>
</dbReference>
<dbReference type="Proteomes" id="UP000001542">
    <property type="component" value="Unassembled WGS sequence"/>
</dbReference>
<dbReference type="EMBL" id="DS113486">
    <property type="protein sequence ID" value="EAY04072.1"/>
    <property type="molecule type" value="Genomic_DNA"/>
</dbReference>
<dbReference type="InterPro" id="IPR040911">
    <property type="entry name" value="Exostosin_GT47"/>
</dbReference>
<evidence type="ECO:0000256" key="1">
    <source>
        <dbReference type="ARBA" id="ARBA00010271"/>
    </source>
</evidence>
<reference evidence="3" key="2">
    <citation type="journal article" date="2007" name="Science">
        <title>Draft genome sequence of the sexually transmitted pathogen Trichomonas vaginalis.</title>
        <authorList>
            <person name="Carlton J.M."/>
            <person name="Hirt R.P."/>
            <person name="Silva J.C."/>
            <person name="Delcher A.L."/>
            <person name="Schatz M."/>
            <person name="Zhao Q."/>
            <person name="Wortman J.R."/>
            <person name="Bidwell S.L."/>
            <person name="Alsmark U.C.M."/>
            <person name="Besteiro S."/>
            <person name="Sicheritz-Ponten T."/>
            <person name="Noel C.J."/>
            <person name="Dacks J.B."/>
            <person name="Foster P.G."/>
            <person name="Simillion C."/>
            <person name="Van de Peer Y."/>
            <person name="Miranda-Saavedra D."/>
            <person name="Barton G.J."/>
            <person name="Westrop G.D."/>
            <person name="Mueller S."/>
            <person name="Dessi D."/>
            <person name="Fiori P.L."/>
            <person name="Ren Q."/>
            <person name="Paulsen I."/>
            <person name="Zhang H."/>
            <person name="Bastida-Corcuera F.D."/>
            <person name="Simoes-Barbosa A."/>
            <person name="Brown M.T."/>
            <person name="Hayes R.D."/>
            <person name="Mukherjee M."/>
            <person name="Okumura C.Y."/>
            <person name="Schneider R."/>
            <person name="Smith A.J."/>
            <person name="Vanacova S."/>
            <person name="Villalvazo M."/>
            <person name="Haas B.J."/>
            <person name="Pertea M."/>
            <person name="Feldblyum T.V."/>
            <person name="Utterback T.R."/>
            <person name="Shu C.L."/>
            <person name="Osoegawa K."/>
            <person name="de Jong P.J."/>
            <person name="Hrdy I."/>
            <person name="Horvathova L."/>
            <person name="Zubacova Z."/>
            <person name="Dolezal P."/>
            <person name="Malik S.B."/>
            <person name="Logsdon J.M. Jr."/>
            <person name="Henze K."/>
            <person name="Gupta A."/>
            <person name="Wang C.C."/>
            <person name="Dunne R.L."/>
            <person name="Upcroft J.A."/>
            <person name="Upcroft P."/>
            <person name="White O."/>
            <person name="Salzberg S.L."/>
            <person name="Tang P."/>
            <person name="Chiu C.-H."/>
            <person name="Lee Y.-S."/>
            <person name="Embley T.M."/>
            <person name="Coombs G.H."/>
            <person name="Mottram J.C."/>
            <person name="Tachezy J."/>
            <person name="Fraser-Liggett C.M."/>
            <person name="Johnson P.J."/>
        </authorList>
    </citation>
    <scope>NUCLEOTIDE SEQUENCE [LARGE SCALE GENOMIC DNA]</scope>
    <source>
        <strain evidence="3">G3</strain>
    </source>
</reference>
<organism evidence="3 4">
    <name type="scientific">Trichomonas vaginalis (strain ATCC PRA-98 / G3)</name>
    <dbReference type="NCBI Taxonomy" id="412133"/>
    <lineage>
        <taxon>Eukaryota</taxon>
        <taxon>Metamonada</taxon>
        <taxon>Parabasalia</taxon>
        <taxon>Trichomonadida</taxon>
        <taxon>Trichomonadidae</taxon>
        <taxon>Trichomonas</taxon>
    </lineage>
</organism>
<keyword evidence="4" id="KW-1185">Reference proteome</keyword>
<dbReference type="GO" id="GO:0016757">
    <property type="term" value="F:glycosyltransferase activity"/>
    <property type="evidence" value="ECO:0007669"/>
    <property type="project" value="InterPro"/>
</dbReference>
<dbReference type="VEuPathDB" id="TrichDB:TVAGG3_0763790"/>
<gene>
    <name evidence="3" type="ORF">TVAG_203760</name>
</gene>
<sequence length="350" mass="41332">MYDIEANNTAKLCKNLFCDYPVKKSQAHTFYFEPVLHRHFMKGYNRVSYESDADLFYVPIYLGLFNMQREKCDFDRCVLPLVRSQGDYYDRFGSVDHVFVQMLFSHNNVPFTQHHQKVIVAQTTIGDINWNLSIFEPRQMTRFTVMPYNSNFDFYESSSKQCITAFLTGQMTIASFDKRARNIRQALKEEMRNTKNTAVIETKRKSHFIAAEYFQIESLMRNSEFCPVPHGDGPQSKRLYDSMRTGCIPIVLSDEIRFPFESTFVDYKNVLIHIPQYEPQRIRDAFAVANKKLRDRMRRRHKELDRLLTVDENLDTVQGGIIWAWKWMQFFKAATIASSKRCDLLHSKYL</sequence>
<dbReference type="RefSeq" id="XP_001316295.1">
    <property type="nucleotide sequence ID" value="XM_001316260.1"/>
</dbReference>
<dbReference type="KEGG" id="tva:4761921"/>
<dbReference type="AlphaFoldDB" id="A2ETF2"/>
<reference evidence="3" key="1">
    <citation type="submission" date="2006-10" db="EMBL/GenBank/DDBJ databases">
        <authorList>
            <person name="Amadeo P."/>
            <person name="Zhao Q."/>
            <person name="Wortman J."/>
            <person name="Fraser-Liggett C."/>
            <person name="Carlton J."/>
        </authorList>
    </citation>
    <scope>NUCLEOTIDE SEQUENCE</scope>
    <source>
        <strain evidence="3">G3</strain>
    </source>
</reference>
<evidence type="ECO:0000259" key="2">
    <source>
        <dbReference type="Pfam" id="PF03016"/>
    </source>
</evidence>
<comment type="similarity">
    <text evidence="1">Belongs to the glycosyltransferase 47 family.</text>
</comment>
<dbReference type="VEuPathDB" id="TrichDB:TVAG_203760"/>